<dbReference type="Proteomes" id="UP001220610">
    <property type="component" value="Chromosome"/>
</dbReference>
<sequence>MSEKQIFGDGQHSDESGSSTVPGGGRAWCDTGKRDRRIPLTDRDLSLTATCRAPRIGENYARPAASIFP</sequence>
<accession>A0AAJ5WSK7</accession>
<organism evidence="2 3">
    <name type="scientific">Candidatus Pseudobacter hemicellulosilyticus</name>
    <dbReference type="NCBI Taxonomy" id="3121375"/>
    <lineage>
        <taxon>Bacteria</taxon>
        <taxon>Pseudomonadati</taxon>
        <taxon>Bacteroidota</taxon>
        <taxon>Chitinophagia</taxon>
        <taxon>Chitinophagales</taxon>
        <taxon>Chitinophagaceae</taxon>
        <taxon>Pseudobacter</taxon>
    </lineage>
</organism>
<proteinExistence type="predicted"/>
<protein>
    <submittedName>
        <fullName evidence="2">Uncharacterized protein</fullName>
    </submittedName>
</protein>
<feature type="region of interest" description="Disordered" evidence="1">
    <location>
        <begin position="1"/>
        <end position="32"/>
    </location>
</feature>
<reference evidence="2" key="1">
    <citation type="submission" date="2023-03" db="EMBL/GenBank/DDBJ databases">
        <title>Andean soil-derived lignocellulolytic bacterial consortium as a source of novel taxa and putative plastic-active enzymes.</title>
        <authorList>
            <person name="Diaz-Garcia L."/>
            <person name="Chuvochina M."/>
            <person name="Feuerriegel G."/>
            <person name="Bunk B."/>
            <person name="Sproer C."/>
            <person name="Streit W.R."/>
            <person name="Rodriguez L.M."/>
            <person name="Overmann J."/>
            <person name="Jimenez D.J."/>
        </authorList>
    </citation>
    <scope>NUCLEOTIDE SEQUENCE</scope>
    <source>
        <strain evidence="2">MAG 7</strain>
    </source>
</reference>
<name>A0AAJ5WSK7_9BACT</name>
<evidence type="ECO:0000313" key="2">
    <source>
        <dbReference type="EMBL" id="WEK34918.1"/>
    </source>
</evidence>
<gene>
    <name evidence="2" type="ORF">P0Y53_20715</name>
</gene>
<evidence type="ECO:0000256" key="1">
    <source>
        <dbReference type="SAM" id="MobiDB-lite"/>
    </source>
</evidence>
<dbReference type="EMBL" id="CP119311">
    <property type="protein sequence ID" value="WEK34918.1"/>
    <property type="molecule type" value="Genomic_DNA"/>
</dbReference>
<evidence type="ECO:0000313" key="3">
    <source>
        <dbReference type="Proteomes" id="UP001220610"/>
    </source>
</evidence>
<dbReference type="AlphaFoldDB" id="A0AAJ5WSK7"/>